<dbReference type="SUPFAM" id="SSF69065">
    <property type="entry name" value="RNase III domain-like"/>
    <property type="match status" value="1"/>
</dbReference>
<dbReference type="InterPro" id="IPR000999">
    <property type="entry name" value="RNase_III_dom"/>
</dbReference>
<comment type="caution">
    <text evidence="3">The sequence shown here is derived from an EMBL/GenBank/DDBJ whole genome shotgun (WGS) entry which is preliminary data.</text>
</comment>
<protein>
    <recommendedName>
        <fullName evidence="2">RNase III domain-containing protein</fullName>
    </recommendedName>
</protein>
<keyword evidence="4" id="KW-1185">Reference proteome</keyword>
<dbReference type="EMBL" id="JAVHJM010000002">
    <property type="protein sequence ID" value="KAK6518605.1"/>
    <property type="molecule type" value="Genomic_DNA"/>
</dbReference>
<reference evidence="3 4" key="1">
    <citation type="submission" date="2019-10" db="EMBL/GenBank/DDBJ databases">
        <authorList>
            <person name="Palmer J.M."/>
        </authorList>
    </citation>
    <scope>NUCLEOTIDE SEQUENCE [LARGE SCALE GENOMIC DNA]</scope>
    <source>
        <strain evidence="3 4">TWF506</strain>
    </source>
</reference>
<dbReference type="PROSITE" id="PS50142">
    <property type="entry name" value="RNASE_3_2"/>
    <property type="match status" value="1"/>
</dbReference>
<dbReference type="Proteomes" id="UP001307849">
    <property type="component" value="Unassembled WGS sequence"/>
</dbReference>
<dbReference type="Gene3D" id="1.10.1520.10">
    <property type="entry name" value="Ribonuclease III domain"/>
    <property type="match status" value="1"/>
</dbReference>
<evidence type="ECO:0000313" key="4">
    <source>
        <dbReference type="Proteomes" id="UP001307849"/>
    </source>
</evidence>
<gene>
    <name evidence="3" type="ORF">TWF506_005740</name>
</gene>
<accession>A0AAN8RW69</accession>
<proteinExistence type="predicted"/>
<evidence type="ECO:0000313" key="3">
    <source>
        <dbReference type="EMBL" id="KAK6518605.1"/>
    </source>
</evidence>
<evidence type="ECO:0000259" key="2">
    <source>
        <dbReference type="PROSITE" id="PS50142"/>
    </source>
</evidence>
<sequence>MDISTNEQSILRVPSGMTLPQIHSENLRTSALMDQNSRQPFTQRHLHVVGKRAYELAVSIYLVTTFPGVSNVKMIVFHDKLTTVQEVVLLASQFQLHKNLYQYGATLGDKSMSNAFYAWMGAVLVESGIAPVCKFAATLLEHNHQRIQSLDTGPDGPSNKPVLGNLASRAGNTAGNQENDEVMEMEATPTLDDKSPSKRKLSYSNSKDSLVSEPGETPLTAGVDTMKRRKLAQPKSAASAFE</sequence>
<evidence type="ECO:0000256" key="1">
    <source>
        <dbReference type="SAM" id="MobiDB-lite"/>
    </source>
</evidence>
<dbReference type="InterPro" id="IPR036389">
    <property type="entry name" value="RNase_III_sf"/>
</dbReference>
<name>A0AAN8RW69_9PEZI</name>
<organism evidence="3 4">
    <name type="scientific">Arthrobotrys conoides</name>
    <dbReference type="NCBI Taxonomy" id="74498"/>
    <lineage>
        <taxon>Eukaryota</taxon>
        <taxon>Fungi</taxon>
        <taxon>Dikarya</taxon>
        <taxon>Ascomycota</taxon>
        <taxon>Pezizomycotina</taxon>
        <taxon>Orbiliomycetes</taxon>
        <taxon>Orbiliales</taxon>
        <taxon>Orbiliaceae</taxon>
        <taxon>Arthrobotrys</taxon>
    </lineage>
</organism>
<dbReference type="GO" id="GO:0004525">
    <property type="term" value="F:ribonuclease III activity"/>
    <property type="evidence" value="ECO:0007669"/>
    <property type="project" value="InterPro"/>
</dbReference>
<feature type="domain" description="RNase III" evidence="2">
    <location>
        <begin position="21"/>
        <end position="128"/>
    </location>
</feature>
<dbReference type="GO" id="GO:0006396">
    <property type="term" value="P:RNA processing"/>
    <property type="evidence" value="ECO:0007669"/>
    <property type="project" value="InterPro"/>
</dbReference>
<feature type="region of interest" description="Disordered" evidence="1">
    <location>
        <begin position="148"/>
        <end position="242"/>
    </location>
</feature>
<dbReference type="AlphaFoldDB" id="A0AAN8RW69"/>